<dbReference type="Gene3D" id="3.30.70.330">
    <property type="match status" value="1"/>
</dbReference>
<dbReference type="OrthoDB" id="417481at2759"/>
<feature type="domain" description="RRM" evidence="3">
    <location>
        <begin position="323"/>
        <end position="403"/>
    </location>
</feature>
<keyword evidence="5" id="KW-1185">Reference proteome</keyword>
<dbReference type="Pfam" id="PF04059">
    <property type="entry name" value="RRM_2"/>
    <property type="match status" value="1"/>
</dbReference>
<proteinExistence type="predicted"/>
<dbReference type="InterPro" id="IPR007201">
    <property type="entry name" value="Mei2-like_Rrm_C"/>
</dbReference>
<dbReference type="EMBL" id="CAJNNV010024404">
    <property type="protein sequence ID" value="CAE8609773.1"/>
    <property type="molecule type" value="Genomic_DNA"/>
</dbReference>
<feature type="compositionally biased region" description="Low complexity" evidence="2">
    <location>
        <begin position="130"/>
        <end position="160"/>
    </location>
</feature>
<feature type="non-terminal residue" evidence="4">
    <location>
        <position position="1"/>
    </location>
</feature>
<organism evidence="4 5">
    <name type="scientific">Polarella glacialis</name>
    <name type="common">Dinoflagellate</name>
    <dbReference type="NCBI Taxonomy" id="89957"/>
    <lineage>
        <taxon>Eukaryota</taxon>
        <taxon>Sar</taxon>
        <taxon>Alveolata</taxon>
        <taxon>Dinophyceae</taxon>
        <taxon>Suessiales</taxon>
        <taxon>Suessiaceae</taxon>
        <taxon>Polarella</taxon>
    </lineage>
</organism>
<evidence type="ECO:0000256" key="2">
    <source>
        <dbReference type="SAM" id="MobiDB-lite"/>
    </source>
</evidence>
<reference evidence="4" key="1">
    <citation type="submission" date="2021-02" db="EMBL/GenBank/DDBJ databases">
        <authorList>
            <person name="Dougan E. K."/>
            <person name="Rhodes N."/>
            <person name="Thang M."/>
            <person name="Chan C."/>
        </authorList>
    </citation>
    <scope>NUCLEOTIDE SEQUENCE</scope>
</reference>
<dbReference type="InterPro" id="IPR000504">
    <property type="entry name" value="RRM_dom"/>
</dbReference>
<evidence type="ECO:0000259" key="3">
    <source>
        <dbReference type="PROSITE" id="PS50102"/>
    </source>
</evidence>
<dbReference type="PROSITE" id="PS50102">
    <property type="entry name" value="RRM"/>
    <property type="match status" value="1"/>
</dbReference>
<protein>
    <recommendedName>
        <fullName evidence="3">RRM domain-containing protein</fullName>
    </recommendedName>
</protein>
<sequence>FSSAPAGRVGPFCGPGPTFLHQYQEVEPSEVVPGRTPLRLALAQSLDSAHPELHEATLATLQTAGESEVSTWTFQPSGSLPRVPLLQFEGLGGGNIATRSSPGESKTAGDEDDFDWTTPEPSPRLWQKCPSSPSPSTNYPSSPFPSEMSSSPYPSSSGFSTENFHVSASSQSLLLLDQAIDYGSSSPVPMQGYSAPMPMQGYSSPVPMSSPMMMPANNPVVFVQLFQQSPMSYVHEVTPTAGYYNSFRMPAADPPSASGAFGFAQTQNAEPKETAQAWQLERAAVEAEGHWHGEVEPVPDDDATMPSAVALNSSIRPVPLGFTTLVVRNIPARYNQEVLLTEFGPDGSFDLFFLPYSFKDGRTMGYAFINFVTHASALEFQQRWHRQFLQDHGRTKHLDVAAATVQGLRANLAQFNAKSIARLQRAFNSVVLGARFL</sequence>
<keyword evidence="1" id="KW-0694">RNA-binding</keyword>
<dbReference type="SUPFAM" id="SSF54928">
    <property type="entry name" value="RNA-binding domain, RBD"/>
    <property type="match status" value="1"/>
</dbReference>
<name>A0A813FB84_POLGL</name>
<gene>
    <name evidence="4" type="ORF">PGLA1383_LOCUS27600</name>
</gene>
<feature type="region of interest" description="Disordered" evidence="2">
    <location>
        <begin position="91"/>
        <end position="160"/>
    </location>
</feature>
<evidence type="ECO:0000313" key="5">
    <source>
        <dbReference type="Proteomes" id="UP000654075"/>
    </source>
</evidence>
<dbReference type="InterPro" id="IPR012677">
    <property type="entry name" value="Nucleotide-bd_a/b_plait_sf"/>
</dbReference>
<dbReference type="AlphaFoldDB" id="A0A813FB84"/>
<evidence type="ECO:0000256" key="1">
    <source>
        <dbReference type="PROSITE-ProRule" id="PRU00176"/>
    </source>
</evidence>
<comment type="caution">
    <text evidence="4">The sequence shown here is derived from an EMBL/GenBank/DDBJ whole genome shotgun (WGS) entry which is preliminary data.</text>
</comment>
<dbReference type="Proteomes" id="UP000654075">
    <property type="component" value="Unassembled WGS sequence"/>
</dbReference>
<dbReference type="SMART" id="SM00360">
    <property type="entry name" value="RRM"/>
    <property type="match status" value="1"/>
</dbReference>
<accession>A0A813FB84</accession>
<dbReference type="InterPro" id="IPR035979">
    <property type="entry name" value="RBD_domain_sf"/>
</dbReference>
<dbReference type="GO" id="GO:0003723">
    <property type="term" value="F:RNA binding"/>
    <property type="evidence" value="ECO:0007669"/>
    <property type="project" value="UniProtKB-UniRule"/>
</dbReference>
<evidence type="ECO:0000313" key="4">
    <source>
        <dbReference type="EMBL" id="CAE8609773.1"/>
    </source>
</evidence>